<name>A0A9E7PLV1_9EURY</name>
<evidence type="ECO:0000313" key="3">
    <source>
        <dbReference type="Proteomes" id="UP001060368"/>
    </source>
</evidence>
<reference evidence="2" key="1">
    <citation type="submission" date="2022-04" db="EMBL/GenBank/DDBJ databases">
        <title>Complete genome of Methanoplanus endosymbiosus DSM 3599.</title>
        <authorList>
            <person name="Chen S.-C."/>
            <person name="You Y.-T."/>
            <person name="Zhou Y.-Z."/>
            <person name="Lai M.-C."/>
        </authorList>
    </citation>
    <scope>NUCLEOTIDE SEQUENCE</scope>
    <source>
        <strain evidence="2">DSM 3599</strain>
    </source>
</reference>
<dbReference type="PROSITE" id="PS00018">
    <property type="entry name" value="EF_HAND_1"/>
    <property type="match status" value="1"/>
</dbReference>
<feature type="domain" description="Transcobalamin-like C-terminal" evidence="1">
    <location>
        <begin position="162"/>
        <end position="216"/>
    </location>
</feature>
<dbReference type="InterPro" id="IPR036439">
    <property type="entry name" value="Dockerin_dom_sf"/>
</dbReference>
<evidence type="ECO:0000313" key="2">
    <source>
        <dbReference type="EMBL" id="UUX92570.1"/>
    </source>
</evidence>
<evidence type="ECO:0000259" key="1">
    <source>
        <dbReference type="Pfam" id="PF14478"/>
    </source>
</evidence>
<dbReference type="Proteomes" id="UP001060368">
    <property type="component" value="Chromosome"/>
</dbReference>
<dbReference type="GeneID" id="74306052"/>
<dbReference type="AlphaFoldDB" id="A0A9E7PLV1"/>
<dbReference type="KEGG" id="mend:L6E24_00125"/>
<dbReference type="SUPFAM" id="SSF63446">
    <property type="entry name" value="Type I dockerin domain"/>
    <property type="match status" value="1"/>
</dbReference>
<dbReference type="RefSeq" id="WP_257742716.1">
    <property type="nucleotide sequence ID" value="NZ_CP096115.1"/>
</dbReference>
<organism evidence="2 3">
    <name type="scientific">Methanoplanus endosymbiosus</name>
    <dbReference type="NCBI Taxonomy" id="33865"/>
    <lineage>
        <taxon>Archaea</taxon>
        <taxon>Methanobacteriati</taxon>
        <taxon>Methanobacteriota</taxon>
        <taxon>Stenosarchaea group</taxon>
        <taxon>Methanomicrobia</taxon>
        <taxon>Methanomicrobiales</taxon>
        <taxon>Methanomicrobiaceae</taxon>
        <taxon>Methanoplanus</taxon>
    </lineage>
</organism>
<feature type="domain" description="Transcobalamin-like C-terminal" evidence="1">
    <location>
        <begin position="574"/>
        <end position="627"/>
    </location>
</feature>
<sequence length="1123" mass="122987">MDLKILKLLSGLLLAFCLVTFVSAGAGTANGTDSIVESTPEVVPVTDIYEVSEETIENITEKNPAVTDEVNLIPIGDDSATDEESEEGSSLMSEFVSETTKIVIEESDFNWEGEVSLTEGPDFKYSPTTNLTAEYDINATSDLAALLKASEKGGFDFYTDDSDYPEHGTFWLTGIDGINNAADWSYYWSVYINGNATESGLSSNILNDGDLLQFCYGYSSWTEGIFPSPTSFTNIVNITVDVKSDFNWEGEVSLTEGPDFKYSPTTNLTAEYDINATSDLAALLKASEKGGFDFYTDDSDYPEHGTFWLAGIDGINNAADWSYYWSVYINGNATESGLSGNILNDGDLLQFCYGYSSWTEGIFPSPTSFTNIVNITVDVKSDFNWEGEVSLTEGPDFKYSPTTNLTAEYDINATSDLAALLKASEKGGFDFYTDDSDYPEHGTFWLTGIDGINNAADWSYYWSVYINGNATESGLSGNILNDGDLLQFCYGYSSWTEGIFPSPTSFTNIVNITVDVKSDFNWEGEVSLTEGPDFKYSPTTNLTAEYDVNATSDLAALLKASEKGGFDFYTDDSNYPEHGTFWLAGIDGINNAADWSYYWSVYINGNATESGLSGNILNDGDHLQFCYGYSSWTEGIFPSPTSFTNIVNITVDVESDFNWEGEVSLTEGPDFKYSPTTNLTAEYDVNATSDLAALLKASEIGVFDFYTDDSDYPEHGTFWLAGIDGINNAADWSYYWSVYINGNATESGLSGNILNDGDLLQFCYGYSSWTEGIFPSPTSFTNIVNITVDVKSDFNWEGEVSLTEGPDFKYSPTTNLTAEYDVNATSDLAALLKASEKGGFDFYTDDSDYPEHGTFWLAGIDGINNAADWSYYWSVYINGNATESGLSGNILNDGDLLQFCYGYSSWTEGIFPSPTSFTNIVNITVNIEEYSSMAMLIPSKGLMEDTPYTTQISVANITDASGLSTFLTWNPDVIDILNVTANSSVFSGSAIYLNLTEGYAEVALTNTDGMTTDAPAPVFDVKFRSKKGLHQETILLGTGTQYSDKSFINHTLPCEDGIFRIERVKGDFNGNGFVDIGDVSRVAYMVADKTPVDMEADFNENGRIDVGDAAAIAWFFIGKTGYL</sequence>
<dbReference type="Pfam" id="PF14478">
    <property type="entry name" value="DUF4430"/>
    <property type="match status" value="3"/>
</dbReference>
<feature type="domain" description="Transcobalamin-like C-terminal" evidence="1">
    <location>
        <begin position="436"/>
        <end position="490"/>
    </location>
</feature>
<keyword evidence="3" id="KW-1185">Reference proteome</keyword>
<gene>
    <name evidence="2" type="ORF">L6E24_00125</name>
</gene>
<dbReference type="InterPro" id="IPR018247">
    <property type="entry name" value="EF_Hand_1_Ca_BS"/>
</dbReference>
<proteinExistence type="predicted"/>
<dbReference type="Gene3D" id="2.170.130.30">
    <property type="match status" value="6"/>
</dbReference>
<dbReference type="EMBL" id="CP096115">
    <property type="protein sequence ID" value="UUX92570.1"/>
    <property type="molecule type" value="Genomic_DNA"/>
</dbReference>
<protein>
    <submittedName>
        <fullName evidence="2">DUF4430 domain-containing protein</fullName>
    </submittedName>
</protein>
<dbReference type="InterPro" id="IPR027954">
    <property type="entry name" value="Transcobalamin-like_C"/>
</dbReference>
<dbReference type="Gene3D" id="1.10.1330.10">
    <property type="entry name" value="Dockerin domain"/>
    <property type="match status" value="1"/>
</dbReference>
<accession>A0A9E7PLV1</accession>
<dbReference type="GO" id="GO:0000272">
    <property type="term" value="P:polysaccharide catabolic process"/>
    <property type="evidence" value="ECO:0007669"/>
    <property type="project" value="InterPro"/>
</dbReference>